<evidence type="ECO:0000259" key="4">
    <source>
        <dbReference type="PROSITE" id="PS50042"/>
    </source>
</evidence>
<gene>
    <name evidence="5" type="ordered locus">AXYL_04938</name>
</gene>
<protein>
    <submittedName>
        <fullName evidence="5">Cyclic nucleotide-binding domain protein 4</fullName>
    </submittedName>
</protein>
<dbReference type="RefSeq" id="WP_013395551.1">
    <property type="nucleotide sequence ID" value="NC_014640.1"/>
</dbReference>
<dbReference type="InterPro" id="IPR014710">
    <property type="entry name" value="RmlC-like_jellyroll"/>
</dbReference>
<evidence type="ECO:0000313" key="6">
    <source>
        <dbReference type="Proteomes" id="UP000006876"/>
    </source>
</evidence>
<dbReference type="GO" id="GO:0003700">
    <property type="term" value="F:DNA-binding transcription factor activity"/>
    <property type="evidence" value="ECO:0007669"/>
    <property type="project" value="TreeGrafter"/>
</dbReference>
<dbReference type="PANTHER" id="PTHR24567">
    <property type="entry name" value="CRP FAMILY TRANSCRIPTIONAL REGULATORY PROTEIN"/>
    <property type="match status" value="1"/>
</dbReference>
<keyword evidence="2" id="KW-0238">DNA-binding</keyword>
<dbReference type="Pfam" id="PF00027">
    <property type="entry name" value="cNMP_binding"/>
    <property type="match status" value="1"/>
</dbReference>
<reference evidence="5 6" key="1">
    <citation type="journal article" date="2011" name="J. Bacteriol.">
        <title>Complete genome sequence of the haloaromatic acid-degrading bacterium Achromobacter xylosoxidans A8.</title>
        <authorList>
            <person name="Strnad H."/>
            <person name="Ridl J."/>
            <person name="Paces J."/>
            <person name="Kolar M."/>
            <person name="Vlcek C."/>
            <person name="Paces V."/>
        </authorList>
    </citation>
    <scope>NUCLEOTIDE SEQUENCE [LARGE SCALE GENOMIC DNA]</scope>
    <source>
        <strain evidence="5 6">A8</strain>
    </source>
</reference>
<evidence type="ECO:0000256" key="1">
    <source>
        <dbReference type="ARBA" id="ARBA00023015"/>
    </source>
</evidence>
<dbReference type="PANTHER" id="PTHR24567:SF68">
    <property type="entry name" value="DNA-BINDING TRANSCRIPTIONAL DUAL REGULATOR CRP"/>
    <property type="match status" value="1"/>
</dbReference>
<dbReference type="CDD" id="cd00038">
    <property type="entry name" value="CAP_ED"/>
    <property type="match status" value="1"/>
</dbReference>
<dbReference type="Pfam" id="PF13545">
    <property type="entry name" value="HTH_Crp_2"/>
    <property type="match status" value="1"/>
</dbReference>
<accession>E3HML9</accession>
<dbReference type="Proteomes" id="UP000006876">
    <property type="component" value="Chromosome"/>
</dbReference>
<dbReference type="InterPro" id="IPR000595">
    <property type="entry name" value="cNMP-bd_dom"/>
</dbReference>
<dbReference type="SMART" id="SM00100">
    <property type="entry name" value="cNMP"/>
    <property type="match status" value="1"/>
</dbReference>
<dbReference type="InterPro" id="IPR036390">
    <property type="entry name" value="WH_DNA-bd_sf"/>
</dbReference>
<dbReference type="GO" id="GO:0003677">
    <property type="term" value="F:DNA binding"/>
    <property type="evidence" value="ECO:0007669"/>
    <property type="project" value="UniProtKB-KW"/>
</dbReference>
<dbReference type="Gene3D" id="2.60.120.10">
    <property type="entry name" value="Jelly Rolls"/>
    <property type="match status" value="1"/>
</dbReference>
<dbReference type="STRING" id="762376.AXYL_04938"/>
<dbReference type="EMBL" id="CP002287">
    <property type="protein sequence ID" value="ADP18246.1"/>
    <property type="molecule type" value="Genomic_DNA"/>
</dbReference>
<dbReference type="GO" id="GO:0005829">
    <property type="term" value="C:cytosol"/>
    <property type="evidence" value="ECO:0007669"/>
    <property type="project" value="TreeGrafter"/>
</dbReference>
<name>E3HML9_ACHXA</name>
<proteinExistence type="predicted"/>
<dbReference type="InterPro" id="IPR050397">
    <property type="entry name" value="Env_Response_Regulators"/>
</dbReference>
<sequence length="222" mass="24518">MWDTALDGLSEAQRQHIGECMTRRELAPRTVLLRQGSKAGCISVIVSGRMRSVQVARDGRESSNVFGRNAMLGVISTMLDEPAFASLETLDRTVVAQLDRANLLRLMETMPRLSLNIAMTLARFGATSVQRRYRAEEQTPLQLAQVLCELATLDGAGPRGEIHGLTQQDLAAMVHASRSWVATKLGHLEALGLLDYRRAIIVIPDLDALASYSRGLWQPPRR</sequence>
<dbReference type="SUPFAM" id="SSF51206">
    <property type="entry name" value="cAMP-binding domain-like"/>
    <property type="match status" value="1"/>
</dbReference>
<dbReference type="eggNOG" id="COG0664">
    <property type="taxonomic scope" value="Bacteria"/>
</dbReference>
<dbReference type="InterPro" id="IPR018490">
    <property type="entry name" value="cNMP-bd_dom_sf"/>
</dbReference>
<dbReference type="KEGG" id="axy:AXYL_04938"/>
<feature type="domain" description="Cyclic nucleotide-binding" evidence="4">
    <location>
        <begin position="5"/>
        <end position="107"/>
    </location>
</feature>
<organism evidence="5 6">
    <name type="scientific">Achromobacter xylosoxidans (strain A8)</name>
    <dbReference type="NCBI Taxonomy" id="762376"/>
    <lineage>
        <taxon>Bacteria</taxon>
        <taxon>Pseudomonadati</taxon>
        <taxon>Pseudomonadota</taxon>
        <taxon>Betaproteobacteria</taxon>
        <taxon>Burkholderiales</taxon>
        <taxon>Alcaligenaceae</taxon>
        <taxon>Achromobacter</taxon>
    </lineage>
</organism>
<keyword evidence="3" id="KW-0804">Transcription</keyword>
<evidence type="ECO:0000256" key="2">
    <source>
        <dbReference type="ARBA" id="ARBA00023125"/>
    </source>
</evidence>
<evidence type="ECO:0000256" key="3">
    <source>
        <dbReference type="ARBA" id="ARBA00023163"/>
    </source>
</evidence>
<dbReference type="InterPro" id="IPR036388">
    <property type="entry name" value="WH-like_DNA-bd_sf"/>
</dbReference>
<dbReference type="Gene3D" id="1.10.10.10">
    <property type="entry name" value="Winged helix-like DNA-binding domain superfamily/Winged helix DNA-binding domain"/>
    <property type="match status" value="1"/>
</dbReference>
<dbReference type="PATRIC" id="fig|762376.5.peg.4941"/>
<dbReference type="OrthoDB" id="6881322at2"/>
<dbReference type="PROSITE" id="PS50042">
    <property type="entry name" value="CNMP_BINDING_3"/>
    <property type="match status" value="1"/>
</dbReference>
<evidence type="ECO:0000313" key="5">
    <source>
        <dbReference type="EMBL" id="ADP18246.1"/>
    </source>
</evidence>
<dbReference type="HOGENOM" id="CLU_108345_0_0_4"/>
<dbReference type="AlphaFoldDB" id="E3HML9"/>
<dbReference type="InterPro" id="IPR012318">
    <property type="entry name" value="HTH_CRP"/>
</dbReference>
<dbReference type="SUPFAM" id="SSF46785">
    <property type="entry name" value="Winged helix' DNA-binding domain"/>
    <property type="match status" value="1"/>
</dbReference>
<keyword evidence="1" id="KW-0805">Transcription regulation</keyword>